<evidence type="ECO:0000313" key="1">
    <source>
        <dbReference type="EMBL" id="PIL34457.1"/>
    </source>
</evidence>
<reference evidence="1 2" key="1">
    <citation type="journal article" date="2015" name="Sci. Rep.">
        <title>Chromosome-level genome map provides insights into diverse defense mechanisms in the medicinal fungus Ganoderma sinense.</title>
        <authorList>
            <person name="Zhu Y."/>
            <person name="Xu J."/>
            <person name="Sun C."/>
            <person name="Zhou S."/>
            <person name="Xu H."/>
            <person name="Nelson D.R."/>
            <person name="Qian J."/>
            <person name="Song J."/>
            <person name="Luo H."/>
            <person name="Xiang L."/>
            <person name="Li Y."/>
            <person name="Xu Z."/>
            <person name="Ji A."/>
            <person name="Wang L."/>
            <person name="Lu S."/>
            <person name="Hayward A."/>
            <person name="Sun W."/>
            <person name="Li X."/>
            <person name="Schwartz D.C."/>
            <person name="Wang Y."/>
            <person name="Chen S."/>
        </authorList>
    </citation>
    <scope>NUCLEOTIDE SEQUENCE [LARGE SCALE GENOMIC DNA]</scope>
    <source>
        <strain evidence="1 2">ZZ0214-1</strain>
    </source>
</reference>
<dbReference type="EMBL" id="AYKW01000005">
    <property type="protein sequence ID" value="PIL34457.1"/>
    <property type="molecule type" value="Genomic_DNA"/>
</dbReference>
<organism evidence="1 2">
    <name type="scientific">Ganoderma sinense ZZ0214-1</name>
    <dbReference type="NCBI Taxonomy" id="1077348"/>
    <lineage>
        <taxon>Eukaryota</taxon>
        <taxon>Fungi</taxon>
        <taxon>Dikarya</taxon>
        <taxon>Basidiomycota</taxon>
        <taxon>Agaricomycotina</taxon>
        <taxon>Agaricomycetes</taxon>
        <taxon>Polyporales</taxon>
        <taxon>Polyporaceae</taxon>
        <taxon>Ganoderma</taxon>
    </lineage>
</organism>
<dbReference type="Proteomes" id="UP000230002">
    <property type="component" value="Unassembled WGS sequence"/>
</dbReference>
<sequence>MDTTSRVVGRQLEVADRHAGQVVERLERDVLLERDTIEGGTEGREAQLVTRDRPGELFVVEQERREVSELGVVRDRQTPVGLPVRNTLVRSGADRRKRNLRDVAALPSDRDGLNKRDLSIERTGAGERTLERQVETSVRDVRDVCDAEDELSRVDELLDDGGCDDADEVERGLVRDRLNVALLEGEIGGIVIDLDGAVNVERDLEVLERIQDRIVDVKLLPADARRIAGVNSRDNVGLRARVLKDHLECRRERTEVDLVVLGTGEEEVDDHDRIQVELERQRR</sequence>
<proteinExistence type="predicted"/>
<dbReference type="AlphaFoldDB" id="A0A2G8SL22"/>
<comment type="caution">
    <text evidence="1">The sequence shown here is derived from an EMBL/GenBank/DDBJ whole genome shotgun (WGS) entry which is preliminary data.</text>
</comment>
<gene>
    <name evidence="1" type="ORF">GSI_03233</name>
</gene>
<name>A0A2G8SL22_9APHY</name>
<accession>A0A2G8SL22</accession>
<keyword evidence="2" id="KW-1185">Reference proteome</keyword>
<evidence type="ECO:0000313" key="2">
    <source>
        <dbReference type="Proteomes" id="UP000230002"/>
    </source>
</evidence>
<protein>
    <submittedName>
        <fullName evidence="1">Uncharacterized protein</fullName>
    </submittedName>
</protein>